<evidence type="ECO:0000313" key="1">
    <source>
        <dbReference type="EMBL" id="PZQ47372.1"/>
    </source>
</evidence>
<protein>
    <recommendedName>
        <fullName evidence="3">Acetylornithine transaminase</fullName>
    </recommendedName>
</protein>
<gene>
    <name evidence="1" type="ORF">DI551_03505</name>
</gene>
<dbReference type="AlphaFoldDB" id="A0A2W5N1N6"/>
<name>A0A2W5N1N6_9BACT</name>
<dbReference type="Gene3D" id="3.90.1150.10">
    <property type="entry name" value="Aspartate Aminotransferase, domain 1"/>
    <property type="match status" value="1"/>
</dbReference>
<evidence type="ECO:0008006" key="3">
    <source>
        <dbReference type="Google" id="ProtNLM"/>
    </source>
</evidence>
<reference evidence="1 2" key="1">
    <citation type="submission" date="2017-08" db="EMBL/GenBank/DDBJ databases">
        <title>Infants hospitalized years apart are colonized by the same room-sourced microbial strains.</title>
        <authorList>
            <person name="Brooks B."/>
            <person name="Olm M.R."/>
            <person name="Firek B.A."/>
            <person name="Baker R."/>
            <person name="Thomas B.C."/>
            <person name="Morowitz M.J."/>
            <person name="Banfield J.F."/>
        </authorList>
    </citation>
    <scope>NUCLEOTIDE SEQUENCE [LARGE SCALE GENOMIC DNA]</scope>
    <source>
        <strain evidence="1">S2_005_002_R2_29</strain>
    </source>
</reference>
<comment type="caution">
    <text evidence="1">The sequence shown here is derived from an EMBL/GenBank/DDBJ whole genome shotgun (WGS) entry which is preliminary data.</text>
</comment>
<dbReference type="Proteomes" id="UP000249417">
    <property type="component" value="Unassembled WGS sequence"/>
</dbReference>
<accession>A0A2W5N1N6</accession>
<sequence length="38" mass="4179">MIVLACGENSLRIVPPLILTEKQAREGLSILKKTLKDS</sequence>
<dbReference type="InterPro" id="IPR015422">
    <property type="entry name" value="PyrdxlP-dep_Trfase_small"/>
</dbReference>
<dbReference type="EMBL" id="QFQB01000014">
    <property type="protein sequence ID" value="PZQ47372.1"/>
    <property type="molecule type" value="Genomic_DNA"/>
</dbReference>
<organism evidence="1 2">
    <name type="scientific">Micavibrio aeruginosavorus</name>
    <dbReference type="NCBI Taxonomy" id="349221"/>
    <lineage>
        <taxon>Bacteria</taxon>
        <taxon>Pseudomonadati</taxon>
        <taxon>Bdellovibrionota</taxon>
        <taxon>Bdellovibrionia</taxon>
        <taxon>Bdellovibrionales</taxon>
        <taxon>Pseudobdellovibrionaceae</taxon>
        <taxon>Micavibrio</taxon>
    </lineage>
</organism>
<proteinExistence type="predicted"/>
<evidence type="ECO:0000313" key="2">
    <source>
        <dbReference type="Proteomes" id="UP000249417"/>
    </source>
</evidence>